<evidence type="ECO:0000256" key="1">
    <source>
        <dbReference type="SAM" id="MobiDB-lite"/>
    </source>
</evidence>
<gene>
    <name evidence="2" type="ORF">BN2156_02625</name>
</gene>
<sequence length="278" mass="30159">MKLVNDHLAVPVRLTHRSANGFLILAAEVGRWCGPFALPSTARRHLAARLARLAQQLTRRDDVVEAVVFRGALRPPGEGAALLARAGVRPARHDVVVLIRTTDADAIDAVRAADDHRSMVSAIRQSARHSYQAAADNAARIADVDHSAQRWFLFNYFHCDSAETVYATWEYTAGWFQRNTALPDSTLLAPRAGESTDYRVVNHASWPTLRTFLPSLLFRRTFRTFVLANFKANDVAAQPIIYRLAAATGCAACPAGPSSAPSAAPRTASAGPATPGPR</sequence>
<protein>
    <submittedName>
        <fullName evidence="2">Uncharacterized protein</fullName>
    </submittedName>
</protein>
<organism evidence="2 3">
    <name type="scientific">Mycolicibacterium neworleansense</name>
    <dbReference type="NCBI Taxonomy" id="146018"/>
    <lineage>
        <taxon>Bacteria</taxon>
        <taxon>Bacillati</taxon>
        <taxon>Actinomycetota</taxon>
        <taxon>Actinomycetes</taxon>
        <taxon>Mycobacteriales</taxon>
        <taxon>Mycobacteriaceae</taxon>
        <taxon>Mycolicibacterium</taxon>
    </lineage>
</organism>
<dbReference type="AlphaFoldDB" id="A0A0H5RQK7"/>
<dbReference type="STRING" id="146018.BN2156_02625"/>
<evidence type="ECO:0000313" key="2">
    <source>
        <dbReference type="EMBL" id="CRZ15762.1"/>
    </source>
</evidence>
<proteinExistence type="predicted"/>
<evidence type="ECO:0000313" key="3">
    <source>
        <dbReference type="Proteomes" id="UP000199147"/>
    </source>
</evidence>
<dbReference type="EMBL" id="CWKH01000001">
    <property type="protein sequence ID" value="CRZ15762.1"/>
    <property type="molecule type" value="Genomic_DNA"/>
</dbReference>
<name>A0A0H5RQK7_9MYCO</name>
<feature type="region of interest" description="Disordered" evidence="1">
    <location>
        <begin position="255"/>
        <end position="278"/>
    </location>
</feature>
<dbReference type="Proteomes" id="UP000199147">
    <property type="component" value="Unassembled WGS sequence"/>
</dbReference>
<keyword evidence="3" id="KW-1185">Reference proteome</keyword>
<accession>A0A0H5RQK7</accession>
<reference evidence="3" key="1">
    <citation type="submission" date="2015-07" db="EMBL/GenBank/DDBJ databases">
        <authorList>
            <person name="Urmite Genomes"/>
        </authorList>
    </citation>
    <scope>NUCLEOTIDE SEQUENCE [LARGE SCALE GENOMIC DNA]</scope>
    <source>
        <strain evidence="3">type strain: ATCC 49404</strain>
    </source>
</reference>
<dbReference type="RefSeq" id="WP_235625286.1">
    <property type="nucleotide sequence ID" value="NZ_CWKH01000001.1"/>
</dbReference>